<dbReference type="AlphaFoldDB" id="A0A8S4PHU7"/>
<feature type="region of interest" description="Disordered" evidence="1">
    <location>
        <begin position="142"/>
        <end position="173"/>
    </location>
</feature>
<comment type="caution">
    <text evidence="2">The sequence shown here is derived from an EMBL/GenBank/DDBJ whole genome shotgun (WGS) entry which is preliminary data.</text>
</comment>
<organism evidence="2 3">
    <name type="scientific">Owenia fusiformis</name>
    <name type="common">Polychaete worm</name>
    <dbReference type="NCBI Taxonomy" id="6347"/>
    <lineage>
        <taxon>Eukaryota</taxon>
        <taxon>Metazoa</taxon>
        <taxon>Spiralia</taxon>
        <taxon>Lophotrochozoa</taxon>
        <taxon>Annelida</taxon>
        <taxon>Polychaeta</taxon>
        <taxon>Sedentaria</taxon>
        <taxon>Canalipalpata</taxon>
        <taxon>Sabellida</taxon>
        <taxon>Oweniida</taxon>
        <taxon>Oweniidae</taxon>
        <taxon>Owenia</taxon>
    </lineage>
</organism>
<reference evidence="2" key="1">
    <citation type="submission" date="2022-03" db="EMBL/GenBank/DDBJ databases">
        <authorList>
            <person name="Martin C."/>
        </authorList>
    </citation>
    <scope>NUCLEOTIDE SEQUENCE</scope>
</reference>
<evidence type="ECO:0000313" key="3">
    <source>
        <dbReference type="Proteomes" id="UP000749559"/>
    </source>
</evidence>
<feature type="region of interest" description="Disordered" evidence="1">
    <location>
        <begin position="205"/>
        <end position="246"/>
    </location>
</feature>
<keyword evidence="3" id="KW-1185">Reference proteome</keyword>
<dbReference type="Proteomes" id="UP000749559">
    <property type="component" value="Unassembled WGS sequence"/>
</dbReference>
<proteinExistence type="predicted"/>
<sequence>MADRFRRVEENKKEQSRLEGSIADLDRMAKANCSKLDREMSALSNSFEKLHQRTTDLREFELETKVDRYLSTLNPNMNVQVTSSDKWSSMPSLMTSPKMARKLTEDALRQHELSLRESDNTDRKIPNTVSPRLLRKTMSSKHIGITRPPTPALPTKFSFSFSPPSPGSQPKLHFYGREKSIATNTSKLNASDNSALISPRLERRMQLDVSSSKADIRKTASLPDIPSSPGESPKLTRIQELRLSAH</sequence>
<dbReference type="EMBL" id="CAIIXF020000008">
    <property type="protein sequence ID" value="CAH1792621.1"/>
    <property type="molecule type" value="Genomic_DNA"/>
</dbReference>
<name>A0A8S4PHU7_OWEFU</name>
<protein>
    <submittedName>
        <fullName evidence="2">Uncharacterized protein</fullName>
    </submittedName>
</protein>
<accession>A0A8S4PHU7</accession>
<evidence type="ECO:0000313" key="2">
    <source>
        <dbReference type="EMBL" id="CAH1792621.1"/>
    </source>
</evidence>
<gene>
    <name evidence="2" type="ORF">OFUS_LOCUS17565</name>
</gene>
<evidence type="ECO:0000256" key="1">
    <source>
        <dbReference type="SAM" id="MobiDB-lite"/>
    </source>
</evidence>